<sequence length="311" mass="36528">MASYLITEAQIPILESLDQNAAKKLKEICKDIEGLMINTNSRISTLLQNQQTSFFKAFKIVVEQISSDFRNLQQKFEEYIAYHENETEVVNAQNKLVFFRNECQVLNKLCIELKCENQQLKVKIKEIEQEVNNQKMILLKQATKNSQLQELISFYKQKLQVLNQQQKQIENDSVKFHSLINKDTKFRVPQLKLHHRYHTEIQDNDHNSIITYSQKNQTINICKTSKPKNNLTLLNRTTDDILETSTGKKDFKQFDKFYERSYKSRAKSQQQTLKINENSETTQKTQEISSSLIKNIRVNPSYYQNNLTVSS</sequence>
<gene>
    <name evidence="2" type="ORF">PPRIM_AZ9-3.1.T0310134</name>
</gene>
<evidence type="ECO:0000313" key="2">
    <source>
        <dbReference type="EMBL" id="CAD8061091.1"/>
    </source>
</evidence>
<name>A0A8S1L245_PARPR</name>
<accession>A0A8S1L245</accession>
<dbReference type="AlphaFoldDB" id="A0A8S1L245"/>
<keyword evidence="1" id="KW-0175">Coiled coil</keyword>
<organism evidence="2 3">
    <name type="scientific">Paramecium primaurelia</name>
    <dbReference type="NCBI Taxonomy" id="5886"/>
    <lineage>
        <taxon>Eukaryota</taxon>
        <taxon>Sar</taxon>
        <taxon>Alveolata</taxon>
        <taxon>Ciliophora</taxon>
        <taxon>Intramacronucleata</taxon>
        <taxon>Oligohymenophorea</taxon>
        <taxon>Peniculida</taxon>
        <taxon>Parameciidae</taxon>
        <taxon>Paramecium</taxon>
    </lineage>
</organism>
<proteinExistence type="predicted"/>
<reference evidence="2" key="1">
    <citation type="submission" date="2021-01" db="EMBL/GenBank/DDBJ databases">
        <authorList>
            <consortium name="Genoscope - CEA"/>
            <person name="William W."/>
        </authorList>
    </citation>
    <scope>NUCLEOTIDE SEQUENCE</scope>
</reference>
<protein>
    <submittedName>
        <fullName evidence="2">Uncharacterized protein</fullName>
    </submittedName>
</protein>
<dbReference type="OMA" id="QTINICK"/>
<feature type="coiled-coil region" evidence="1">
    <location>
        <begin position="110"/>
        <end position="172"/>
    </location>
</feature>
<comment type="caution">
    <text evidence="2">The sequence shown here is derived from an EMBL/GenBank/DDBJ whole genome shotgun (WGS) entry which is preliminary data.</text>
</comment>
<keyword evidence="3" id="KW-1185">Reference proteome</keyword>
<dbReference type="Proteomes" id="UP000688137">
    <property type="component" value="Unassembled WGS sequence"/>
</dbReference>
<evidence type="ECO:0000256" key="1">
    <source>
        <dbReference type="SAM" id="Coils"/>
    </source>
</evidence>
<evidence type="ECO:0000313" key="3">
    <source>
        <dbReference type="Proteomes" id="UP000688137"/>
    </source>
</evidence>
<dbReference type="EMBL" id="CAJJDM010000030">
    <property type="protein sequence ID" value="CAD8061091.1"/>
    <property type="molecule type" value="Genomic_DNA"/>
</dbReference>